<dbReference type="InterPro" id="IPR006311">
    <property type="entry name" value="TAT_signal"/>
</dbReference>
<protein>
    <recommendedName>
        <fullName evidence="2">DUF1552 domain-containing protein</fullName>
    </recommendedName>
</protein>
<evidence type="ECO:0008006" key="2">
    <source>
        <dbReference type="Google" id="ProtNLM"/>
    </source>
</evidence>
<dbReference type="NCBIfam" id="TIGR01409">
    <property type="entry name" value="TAT_signal_seq"/>
    <property type="match status" value="1"/>
</dbReference>
<dbReference type="InterPro" id="IPR019546">
    <property type="entry name" value="TAT_signal_bac_arc"/>
</dbReference>
<feature type="non-terminal residue" evidence="1">
    <location>
        <position position="111"/>
    </location>
</feature>
<name>A0A383BQV1_9ZZZZ</name>
<accession>A0A383BQV1</accession>
<sequence length="111" mass="12002">MTYLATKTALDRRSFLKGSGVAVALPLLHAMTPAFTRAATASSSPKRFVAMNASLGFHAPYLFPEKAGPIEATTPYLKELKEHLKDLTLFSGLSHPSQNGNNGHASEMTWL</sequence>
<proteinExistence type="predicted"/>
<dbReference type="PROSITE" id="PS51318">
    <property type="entry name" value="TAT"/>
    <property type="match status" value="1"/>
</dbReference>
<gene>
    <name evidence="1" type="ORF">METZ01_LOCUS475085</name>
</gene>
<reference evidence="1" key="1">
    <citation type="submission" date="2018-05" db="EMBL/GenBank/DDBJ databases">
        <authorList>
            <person name="Lanie J.A."/>
            <person name="Ng W.-L."/>
            <person name="Kazmierczak K.M."/>
            <person name="Andrzejewski T.M."/>
            <person name="Davidsen T.M."/>
            <person name="Wayne K.J."/>
            <person name="Tettelin H."/>
            <person name="Glass J.I."/>
            <person name="Rusch D."/>
            <person name="Podicherti R."/>
            <person name="Tsui H.-C.T."/>
            <person name="Winkler M.E."/>
        </authorList>
    </citation>
    <scope>NUCLEOTIDE SEQUENCE</scope>
</reference>
<dbReference type="AlphaFoldDB" id="A0A383BQV1"/>
<dbReference type="Pfam" id="PF07586">
    <property type="entry name" value="HXXSHH"/>
    <property type="match status" value="1"/>
</dbReference>
<evidence type="ECO:0000313" key="1">
    <source>
        <dbReference type="EMBL" id="SVE22231.1"/>
    </source>
</evidence>
<dbReference type="InterPro" id="IPR011447">
    <property type="entry name" value="DUF1552"/>
</dbReference>
<dbReference type="Pfam" id="PF10518">
    <property type="entry name" value="TAT_signal"/>
    <property type="match status" value="1"/>
</dbReference>
<dbReference type="EMBL" id="UINC01202432">
    <property type="protein sequence ID" value="SVE22231.1"/>
    <property type="molecule type" value="Genomic_DNA"/>
</dbReference>
<organism evidence="1">
    <name type="scientific">marine metagenome</name>
    <dbReference type="NCBI Taxonomy" id="408172"/>
    <lineage>
        <taxon>unclassified sequences</taxon>
        <taxon>metagenomes</taxon>
        <taxon>ecological metagenomes</taxon>
    </lineage>
</organism>